<evidence type="ECO:0000313" key="2">
    <source>
        <dbReference type="Proteomes" id="UP000254156"/>
    </source>
</evidence>
<organism evidence="1 2">
    <name type="scientific">Porphyromonas macacae</name>
    <dbReference type="NCBI Taxonomy" id="28115"/>
    <lineage>
        <taxon>Bacteria</taxon>
        <taxon>Pseudomonadati</taxon>
        <taxon>Bacteroidota</taxon>
        <taxon>Bacteroidia</taxon>
        <taxon>Bacteroidales</taxon>
        <taxon>Porphyromonadaceae</taxon>
        <taxon>Porphyromonas</taxon>
    </lineage>
</organism>
<dbReference type="AlphaFoldDB" id="A0A379E704"/>
<evidence type="ECO:0000313" key="1">
    <source>
        <dbReference type="EMBL" id="SUB88446.1"/>
    </source>
</evidence>
<dbReference type="Proteomes" id="UP000254156">
    <property type="component" value="Unassembled WGS sequence"/>
</dbReference>
<gene>
    <name evidence="1" type="ORF">NCTC11632_00515</name>
</gene>
<protein>
    <submittedName>
        <fullName evidence="1">Uncharacterized protein</fullName>
    </submittedName>
</protein>
<accession>A0A379E704</accession>
<reference evidence="1 2" key="1">
    <citation type="submission" date="2018-06" db="EMBL/GenBank/DDBJ databases">
        <authorList>
            <consortium name="Pathogen Informatics"/>
            <person name="Doyle S."/>
        </authorList>
    </citation>
    <scope>NUCLEOTIDE SEQUENCE [LARGE SCALE GENOMIC DNA]</scope>
    <source>
        <strain evidence="1 2">NCTC11632</strain>
    </source>
</reference>
<dbReference type="RefSeq" id="WP_025004901.1">
    <property type="nucleotide sequence ID" value="NZ_UGTF01000002.1"/>
</dbReference>
<sequence>MDYINDLHRIEQDLSILDNTSYDTIEEANHCLIKYDKLKDDIILIIKRVLNDFSCSFSTKERIYNQAIQVLTNHLGSADDIQKYGNILECFQNDGMITKEQLNHFYDNLDIGRWR</sequence>
<dbReference type="EMBL" id="UGTF01000002">
    <property type="protein sequence ID" value="SUB88446.1"/>
    <property type="molecule type" value="Genomic_DNA"/>
</dbReference>
<name>A0A379E704_9PORP</name>
<proteinExistence type="predicted"/>